<organism evidence="4 5">
    <name type="scientific">Streptomyces achromogenes</name>
    <dbReference type="NCBI Taxonomy" id="67255"/>
    <lineage>
        <taxon>Bacteria</taxon>
        <taxon>Bacillati</taxon>
        <taxon>Actinomycetota</taxon>
        <taxon>Actinomycetes</taxon>
        <taxon>Kitasatosporales</taxon>
        <taxon>Streptomycetaceae</taxon>
        <taxon>Streptomyces</taxon>
    </lineage>
</organism>
<dbReference type="EMBL" id="CP108164">
    <property type="protein sequence ID" value="WTQ81268.1"/>
    <property type="molecule type" value="Genomic_DNA"/>
</dbReference>
<keyword evidence="4" id="KW-0436">Ligase</keyword>
<evidence type="ECO:0000313" key="5">
    <source>
        <dbReference type="Proteomes" id="UP001622557"/>
    </source>
</evidence>
<feature type="domain" description="AMP-dependent synthetase/ligase" evidence="3">
    <location>
        <begin position="21"/>
        <end position="446"/>
    </location>
</feature>
<dbReference type="PANTHER" id="PTHR43272:SF33">
    <property type="entry name" value="AMP-BINDING DOMAIN-CONTAINING PROTEIN-RELATED"/>
    <property type="match status" value="1"/>
</dbReference>
<proteinExistence type="predicted"/>
<evidence type="ECO:0000313" key="4">
    <source>
        <dbReference type="EMBL" id="WTQ81268.1"/>
    </source>
</evidence>
<protein>
    <submittedName>
        <fullName evidence="4">Long-chain fatty acid--CoA ligase</fullName>
    </submittedName>
</protein>
<dbReference type="PROSITE" id="PS00455">
    <property type="entry name" value="AMP_BINDING"/>
    <property type="match status" value="1"/>
</dbReference>
<evidence type="ECO:0000259" key="3">
    <source>
        <dbReference type="Pfam" id="PF00501"/>
    </source>
</evidence>
<name>A0ABZ1KR15_STRAH</name>
<dbReference type="Pfam" id="PF00501">
    <property type="entry name" value="AMP-binding"/>
    <property type="match status" value="1"/>
</dbReference>
<dbReference type="GO" id="GO:0016874">
    <property type="term" value="F:ligase activity"/>
    <property type="evidence" value="ECO:0007669"/>
    <property type="project" value="UniProtKB-KW"/>
</dbReference>
<dbReference type="InterPro" id="IPR000873">
    <property type="entry name" value="AMP-dep_synth/lig_dom"/>
</dbReference>
<keyword evidence="5" id="KW-1185">Reference proteome</keyword>
<dbReference type="SUPFAM" id="SSF56801">
    <property type="entry name" value="Acetyl-CoA synthetase-like"/>
    <property type="match status" value="1"/>
</dbReference>
<accession>A0ABZ1KR15</accession>
<dbReference type="RefSeq" id="WP_387874938.1">
    <property type="nucleotide sequence ID" value="NZ_CP108164.1"/>
</dbReference>
<keyword evidence="1" id="KW-0547">Nucleotide-binding</keyword>
<dbReference type="Proteomes" id="UP001622557">
    <property type="component" value="Chromosome"/>
</dbReference>
<dbReference type="InterPro" id="IPR042099">
    <property type="entry name" value="ANL_N_sf"/>
</dbReference>
<evidence type="ECO:0000256" key="2">
    <source>
        <dbReference type="ARBA" id="ARBA00022840"/>
    </source>
</evidence>
<dbReference type="Pfam" id="PF23562">
    <property type="entry name" value="AMP-binding_C_3"/>
    <property type="match status" value="1"/>
</dbReference>
<dbReference type="CDD" id="cd05907">
    <property type="entry name" value="VL_LC_FACS_like"/>
    <property type="match status" value="1"/>
</dbReference>
<dbReference type="PANTHER" id="PTHR43272">
    <property type="entry name" value="LONG-CHAIN-FATTY-ACID--COA LIGASE"/>
    <property type="match status" value="1"/>
</dbReference>
<gene>
    <name evidence="4" type="ORF">OG350_13425</name>
</gene>
<evidence type="ECO:0000256" key="1">
    <source>
        <dbReference type="ARBA" id="ARBA00022741"/>
    </source>
</evidence>
<reference evidence="4 5" key="1">
    <citation type="submission" date="2022-10" db="EMBL/GenBank/DDBJ databases">
        <title>The complete genomes of actinobacterial strains from the NBC collection.</title>
        <authorList>
            <person name="Joergensen T.S."/>
            <person name="Alvarez Arevalo M."/>
            <person name="Sterndorff E.B."/>
            <person name="Faurdal D."/>
            <person name="Vuksanovic O."/>
            <person name="Mourched A.-S."/>
            <person name="Charusanti P."/>
            <person name="Shaw S."/>
            <person name="Blin K."/>
            <person name="Weber T."/>
        </authorList>
    </citation>
    <scope>NUCLEOTIDE SEQUENCE [LARGE SCALE GENOMIC DNA]</scope>
    <source>
        <strain evidence="4 5">NBC_00156</strain>
    </source>
</reference>
<keyword evidence="2" id="KW-0067">ATP-binding</keyword>
<dbReference type="InterPro" id="IPR020845">
    <property type="entry name" value="AMP-binding_CS"/>
</dbReference>
<dbReference type="GeneID" id="97281441"/>
<sequence length="624" mass="67520">MSDTQTLIENRPPSVAALFLERVAATPDAEAYRYPVPPAAGEGPDDWASLSWAQAAERVYAIAAGLIELGIEPEQRVALASSTRVEWILADLGIMCAGGATTTIYPQTNADESAFILSDSESRVLVAEDAAQLAKAVAKRPELPALAKVVVIDPAGVEPGDWVISLAELEKRGAAYLEQHPQLIKERVGAITREQLATLIYTSGTTGRPKGVRLPHDNWAYMAKAIAATGLVTIDDVQYLWLPLAHVFGKVLTSGQIEVGHVTAVDGRADKIIENLPVVRPTYMAAVPRIFEKVYNGVAAKAREGGAAKYKVFQWAAEVAREYAKVTQDNFRRTGVASAPFGLAAKHKVADTLVYAKLRDAFGGRLRACVSGASALAPEIGYFFAGAGIHILEGYGLTETSAASFVNPGEAYRTGTVGKPLPGTEVRIADDGEILLRGPGIMQGYHQQPEKTAEVLESDGWFHTGDIGELSPDGYLRITDRKKDLIKTSGGKYVAPAEVEGQFKAVCPYVSNILVHGADRNYCTALIALDEPAILQWAKENGLEGRSYAEVVAAPQTVEMVDGYVRQLNAGLQRWQTIKKFRLLPRDLDVEHGEITPSLKLKRPVVERTYKDLIDEMYAGAREA</sequence>
<dbReference type="Gene3D" id="3.40.50.12780">
    <property type="entry name" value="N-terminal domain of ligase-like"/>
    <property type="match status" value="1"/>
</dbReference>